<feature type="compositionally biased region" description="Low complexity" evidence="9">
    <location>
        <begin position="53"/>
        <end position="71"/>
    </location>
</feature>
<keyword evidence="5 8" id="KW-1133">Transmembrane helix</keyword>
<dbReference type="Pfam" id="PF11700">
    <property type="entry name" value="ATG22"/>
    <property type="match status" value="1"/>
</dbReference>
<dbReference type="GO" id="GO:0032974">
    <property type="term" value="P:amino acid transmembrane export from vacuole"/>
    <property type="evidence" value="ECO:0007669"/>
    <property type="project" value="TreeGrafter"/>
</dbReference>
<accession>A0A1B7TAA7</accession>
<evidence type="ECO:0000256" key="3">
    <source>
        <dbReference type="ARBA" id="ARBA00022448"/>
    </source>
</evidence>
<feature type="transmembrane region" description="Helical" evidence="8">
    <location>
        <begin position="212"/>
        <end position="231"/>
    </location>
</feature>
<feature type="transmembrane region" description="Helical" evidence="8">
    <location>
        <begin position="498"/>
        <end position="523"/>
    </location>
</feature>
<evidence type="ECO:0000313" key="10">
    <source>
        <dbReference type="EMBL" id="OBA25625.1"/>
    </source>
</evidence>
<name>A0A1B7TAA7_9ASCO</name>
<keyword evidence="6 8" id="KW-0072">Autophagy</keyword>
<dbReference type="Gene3D" id="1.20.1250.20">
    <property type="entry name" value="MFS general substrate transporter like domains"/>
    <property type="match status" value="1"/>
</dbReference>
<feature type="transmembrane region" description="Helical" evidence="8">
    <location>
        <begin position="398"/>
        <end position="420"/>
    </location>
</feature>
<dbReference type="SUPFAM" id="SSF103473">
    <property type="entry name" value="MFS general substrate transporter"/>
    <property type="match status" value="1"/>
</dbReference>
<keyword evidence="3 8" id="KW-0813">Transport</keyword>
<dbReference type="PANTHER" id="PTHR23519:SF1">
    <property type="entry name" value="AUTOPHAGY-RELATED PROTEIN 22"/>
    <property type="match status" value="1"/>
</dbReference>
<dbReference type="PANTHER" id="PTHR23519">
    <property type="entry name" value="AUTOPHAGY-RELATED PROTEIN 22"/>
    <property type="match status" value="1"/>
</dbReference>
<keyword evidence="8" id="KW-0029">Amino-acid transport</keyword>
<proteinExistence type="inferred from homology"/>
<dbReference type="GO" id="GO:0005774">
    <property type="term" value="C:vacuolar membrane"/>
    <property type="evidence" value="ECO:0007669"/>
    <property type="project" value="UniProtKB-SubCell"/>
</dbReference>
<dbReference type="InterPro" id="IPR024671">
    <property type="entry name" value="Atg22-like"/>
</dbReference>
<dbReference type="Proteomes" id="UP000092321">
    <property type="component" value="Unassembled WGS sequence"/>
</dbReference>
<protein>
    <recommendedName>
        <fullName evidence="8">Autophagy-related protein</fullName>
    </recommendedName>
</protein>
<keyword evidence="7 8" id="KW-0472">Membrane</keyword>
<feature type="transmembrane region" description="Helical" evidence="8">
    <location>
        <begin position="432"/>
        <end position="455"/>
    </location>
</feature>
<feature type="transmembrane region" description="Helical" evidence="8">
    <location>
        <begin position="100"/>
        <end position="122"/>
    </location>
</feature>
<evidence type="ECO:0000256" key="4">
    <source>
        <dbReference type="ARBA" id="ARBA00022692"/>
    </source>
</evidence>
<evidence type="ECO:0000256" key="5">
    <source>
        <dbReference type="ARBA" id="ARBA00022989"/>
    </source>
</evidence>
<evidence type="ECO:0000256" key="1">
    <source>
        <dbReference type="ARBA" id="ARBA00004128"/>
    </source>
</evidence>
<comment type="subcellular location">
    <subcellularLocation>
        <location evidence="1 8">Vacuole membrane</location>
        <topology evidence="1 8">Multi-pass membrane protein</topology>
    </subcellularLocation>
</comment>
<comment type="function">
    <text evidence="8">Vacuolar effluxer which mediate the efflux of amino acids resulting from autophagic degradation. The release of autophagic amino acids allows the maintenance of protein synthesis and viability during nitrogen starvation.</text>
</comment>
<dbReference type="AlphaFoldDB" id="A0A1B7TAA7"/>
<reference evidence="11" key="1">
    <citation type="journal article" date="2016" name="Proc. Natl. Acad. Sci. U.S.A.">
        <title>Comparative genomics of biotechnologically important yeasts.</title>
        <authorList>
            <person name="Riley R."/>
            <person name="Haridas S."/>
            <person name="Wolfe K.H."/>
            <person name="Lopes M.R."/>
            <person name="Hittinger C.T."/>
            <person name="Goeker M."/>
            <person name="Salamov A.A."/>
            <person name="Wisecaver J.H."/>
            <person name="Long T.M."/>
            <person name="Calvey C.H."/>
            <person name="Aerts A.L."/>
            <person name="Barry K.W."/>
            <person name="Choi C."/>
            <person name="Clum A."/>
            <person name="Coughlan A.Y."/>
            <person name="Deshpande S."/>
            <person name="Douglass A.P."/>
            <person name="Hanson S.J."/>
            <person name="Klenk H.-P."/>
            <person name="LaButti K.M."/>
            <person name="Lapidus A."/>
            <person name="Lindquist E.A."/>
            <person name="Lipzen A.M."/>
            <person name="Meier-Kolthoff J.P."/>
            <person name="Ohm R.A."/>
            <person name="Otillar R.P."/>
            <person name="Pangilinan J.L."/>
            <person name="Peng Y."/>
            <person name="Rokas A."/>
            <person name="Rosa C.A."/>
            <person name="Scheuner C."/>
            <person name="Sibirny A.A."/>
            <person name="Slot J.C."/>
            <person name="Stielow J.B."/>
            <person name="Sun H."/>
            <person name="Kurtzman C.P."/>
            <person name="Blackwell M."/>
            <person name="Grigoriev I.V."/>
            <person name="Jeffries T.W."/>
        </authorList>
    </citation>
    <scope>NUCLEOTIDE SEQUENCE [LARGE SCALE GENOMIC DNA]</scope>
    <source>
        <strain evidence="11">NRRL Y-1626</strain>
    </source>
</reference>
<evidence type="ECO:0000256" key="2">
    <source>
        <dbReference type="ARBA" id="ARBA00006978"/>
    </source>
</evidence>
<evidence type="ECO:0000313" key="11">
    <source>
        <dbReference type="Proteomes" id="UP000092321"/>
    </source>
</evidence>
<evidence type="ECO:0000256" key="6">
    <source>
        <dbReference type="ARBA" id="ARBA00023006"/>
    </source>
</evidence>
<gene>
    <name evidence="10" type="ORF">HANVADRAFT_53792</name>
</gene>
<feature type="transmembrane region" description="Helical" evidence="8">
    <location>
        <begin position="285"/>
        <end position="304"/>
    </location>
</feature>
<evidence type="ECO:0000256" key="7">
    <source>
        <dbReference type="ARBA" id="ARBA00023136"/>
    </source>
</evidence>
<keyword evidence="8" id="KW-0926">Vacuole</keyword>
<comment type="caution">
    <text evidence="10">The sequence shown here is derived from an EMBL/GenBank/DDBJ whole genome shotgun (WGS) entry which is preliminary data.</text>
</comment>
<dbReference type="EMBL" id="LXPE01000061">
    <property type="protein sequence ID" value="OBA25625.1"/>
    <property type="molecule type" value="Genomic_DNA"/>
</dbReference>
<feature type="transmembrane region" description="Helical" evidence="8">
    <location>
        <begin position="560"/>
        <end position="581"/>
    </location>
</feature>
<organism evidence="10 11">
    <name type="scientific">Hanseniaspora valbyensis NRRL Y-1626</name>
    <dbReference type="NCBI Taxonomy" id="766949"/>
    <lineage>
        <taxon>Eukaryota</taxon>
        <taxon>Fungi</taxon>
        <taxon>Dikarya</taxon>
        <taxon>Ascomycota</taxon>
        <taxon>Saccharomycotina</taxon>
        <taxon>Saccharomycetes</taxon>
        <taxon>Saccharomycodales</taxon>
        <taxon>Saccharomycodaceae</taxon>
        <taxon>Hanseniaspora</taxon>
    </lineage>
</organism>
<dbReference type="GO" id="GO:0006914">
    <property type="term" value="P:autophagy"/>
    <property type="evidence" value="ECO:0007669"/>
    <property type="project" value="UniProtKB-KW"/>
</dbReference>
<evidence type="ECO:0000256" key="8">
    <source>
        <dbReference type="RuleBase" id="RU363073"/>
    </source>
</evidence>
<dbReference type="InterPro" id="IPR050495">
    <property type="entry name" value="ATG22/LtaA_families"/>
</dbReference>
<feature type="transmembrane region" description="Helical" evidence="8">
    <location>
        <begin position="467"/>
        <end position="486"/>
    </location>
</feature>
<sequence>MPKNSNNNSSSSVEGVYESLPLQYHSSNMSNTNIDINSEHDFHQTSSNINTPLLNSLQNNHLNNGNKDNSSSISPFSHTSRFKSIFLTIFPHDKTTNNNILAWFIYLISSEPFIVSIVGTYMPIILETFATLNAVQVKDHSKPCVTNIETALQMSGSNPKCVLPIANIWYVDPSSFALYIFSTSVFFQTILVISVSGLVDNFNSTINFKKKIILFFGVLGGLCTISISLLYNSEVYSLAILCILTNCCYGVINVIGNSLLPVILHGVVHEGKEGNELTTIISGRGTSLGYLSALIVQIVCIALIKLSVKTKSPTLIDNLKSLKLAIFFVGFYWIITQIPIFYLLKDRPVVNQYNEHDDESRVEEPKLTAKIVKKNVIKSWKTLAKTITHAASLKQVSIFLIGWFIISDSITTINSTAILFSKNELHMNTVNLVLVSILSLVFAIIGAFSIPTLLITKFSLPLNKLMIVIITWTCFIPFYGLLGFIFERFGLKNKYEMFFLAVWYGLAMGALNAVSRSIFALIIPHGKESIFFSIFNITDKGSSIVGPVLTGLIIDKTHEIRYAFILLFLFLIFAIPVFNILNVDEGKKEAEREYILLQEVI</sequence>
<feature type="transmembrane region" description="Helical" evidence="8">
    <location>
        <begin position="176"/>
        <end position="200"/>
    </location>
</feature>
<keyword evidence="11" id="KW-1185">Reference proteome</keyword>
<feature type="region of interest" description="Disordered" evidence="9">
    <location>
        <begin position="53"/>
        <end position="73"/>
    </location>
</feature>
<dbReference type="OrthoDB" id="42657at2759"/>
<comment type="similarity">
    <text evidence="2 8">Belongs to the ATG22 family.</text>
</comment>
<feature type="transmembrane region" description="Helical" evidence="8">
    <location>
        <begin position="324"/>
        <end position="344"/>
    </location>
</feature>
<dbReference type="InterPro" id="IPR036259">
    <property type="entry name" value="MFS_trans_sf"/>
</dbReference>
<evidence type="ECO:0000256" key="9">
    <source>
        <dbReference type="SAM" id="MobiDB-lite"/>
    </source>
</evidence>
<keyword evidence="4 8" id="KW-0812">Transmembrane</keyword>